<dbReference type="PANTHER" id="PTHR30368:SF1">
    <property type="entry name" value="THIOSULFATE-BINDING PROTEIN"/>
    <property type="match status" value="1"/>
</dbReference>
<dbReference type="Proteomes" id="UP000251485">
    <property type="component" value="Unassembled WGS sequence"/>
</dbReference>
<dbReference type="GO" id="GO:0042597">
    <property type="term" value="C:periplasmic space"/>
    <property type="evidence" value="ECO:0007669"/>
    <property type="project" value="UniProtKB-SubCell"/>
</dbReference>
<evidence type="ECO:0000256" key="3">
    <source>
        <dbReference type="ARBA" id="ARBA00022448"/>
    </source>
</evidence>
<evidence type="ECO:0000256" key="1">
    <source>
        <dbReference type="ARBA" id="ARBA00004418"/>
    </source>
</evidence>
<dbReference type="AlphaFoldDB" id="A0A2X2BS42"/>
<keyword evidence="5" id="KW-0574">Periplasm</keyword>
<dbReference type="EMBL" id="UAUE01000012">
    <property type="protein sequence ID" value="SPY96126.1"/>
    <property type="molecule type" value="Genomic_DNA"/>
</dbReference>
<accession>A0A2X2BS42</accession>
<dbReference type="GO" id="GO:0140104">
    <property type="term" value="F:molecular carrier activity"/>
    <property type="evidence" value="ECO:0007669"/>
    <property type="project" value="InterPro"/>
</dbReference>
<reference evidence="6 7" key="1">
    <citation type="submission" date="2018-06" db="EMBL/GenBank/DDBJ databases">
        <authorList>
            <consortium name="Pathogen Informatics"/>
            <person name="Doyle S."/>
        </authorList>
    </citation>
    <scope>NUCLEOTIDE SEQUENCE [LARGE SCALE GENOMIC DNA]</scope>
    <source>
        <strain evidence="6 7">NCTC10975</strain>
    </source>
</reference>
<gene>
    <name evidence="6" type="primary">cysP_2</name>
    <name evidence="6" type="ORF">NCTC10975_01825</name>
</gene>
<comment type="similarity">
    <text evidence="2">Belongs to the prokaryotic sulfate-binding protein family.</text>
</comment>
<dbReference type="GO" id="GO:1902358">
    <property type="term" value="P:sulfate transmembrane transport"/>
    <property type="evidence" value="ECO:0007669"/>
    <property type="project" value="InterPro"/>
</dbReference>
<sequence>MAWIDKNVQRNKTETLAKAYLNYLYSPRAQEIITQFNYRVNDKAVMAKKSRSISSDFIIYH</sequence>
<keyword evidence="3" id="KW-0813">Transport</keyword>
<evidence type="ECO:0000313" key="6">
    <source>
        <dbReference type="EMBL" id="SPY96126.1"/>
    </source>
</evidence>
<protein>
    <submittedName>
        <fullName evidence="6">Thiosulfate transporter subunit</fullName>
    </submittedName>
</protein>
<dbReference type="SUPFAM" id="SSF53850">
    <property type="entry name" value="Periplasmic binding protein-like II"/>
    <property type="match status" value="1"/>
</dbReference>
<keyword evidence="4" id="KW-0732">Signal</keyword>
<dbReference type="PANTHER" id="PTHR30368">
    <property type="entry name" value="SULFATE-BINDING PROTEIN"/>
    <property type="match status" value="1"/>
</dbReference>
<evidence type="ECO:0000256" key="4">
    <source>
        <dbReference type="ARBA" id="ARBA00022729"/>
    </source>
</evidence>
<proteinExistence type="inferred from homology"/>
<evidence type="ECO:0000313" key="7">
    <source>
        <dbReference type="Proteomes" id="UP000251485"/>
    </source>
</evidence>
<evidence type="ECO:0000256" key="5">
    <source>
        <dbReference type="ARBA" id="ARBA00022764"/>
    </source>
</evidence>
<dbReference type="InterPro" id="IPR005669">
    <property type="entry name" value="Thiosulph/SO4-bd"/>
</dbReference>
<comment type="subcellular location">
    <subcellularLocation>
        <location evidence="1">Periplasm</location>
    </subcellularLocation>
</comment>
<evidence type="ECO:0000256" key="2">
    <source>
        <dbReference type="ARBA" id="ARBA00006099"/>
    </source>
</evidence>
<name>A0A2X2BS42_PROMI</name>
<dbReference type="Gene3D" id="3.40.190.10">
    <property type="entry name" value="Periplasmic binding protein-like II"/>
    <property type="match status" value="1"/>
</dbReference>
<organism evidence="6 7">
    <name type="scientific">Proteus mirabilis</name>
    <dbReference type="NCBI Taxonomy" id="584"/>
    <lineage>
        <taxon>Bacteria</taxon>
        <taxon>Pseudomonadati</taxon>
        <taxon>Pseudomonadota</taxon>
        <taxon>Gammaproteobacteria</taxon>
        <taxon>Enterobacterales</taxon>
        <taxon>Morganellaceae</taxon>
        <taxon>Proteus</taxon>
    </lineage>
</organism>